<comment type="caution">
    <text evidence="1">The sequence shown here is derived from an EMBL/GenBank/DDBJ whole genome shotgun (WGS) entry which is preliminary data.</text>
</comment>
<dbReference type="CDD" id="cd07067">
    <property type="entry name" value="HP_PGM_like"/>
    <property type="match status" value="1"/>
</dbReference>
<protein>
    <recommendedName>
        <fullName evidence="3">Phosphoglycerate mutase</fullName>
    </recommendedName>
</protein>
<reference evidence="1" key="1">
    <citation type="submission" date="2021-03" db="EMBL/GenBank/DDBJ databases">
        <authorList>
            <person name="Palmer J.M."/>
        </authorList>
    </citation>
    <scope>NUCLEOTIDE SEQUENCE</scope>
    <source>
        <strain evidence="1">ARV_011</strain>
    </source>
</reference>
<dbReference type="InterPro" id="IPR029033">
    <property type="entry name" value="His_PPase_superfam"/>
</dbReference>
<proteinExistence type="predicted"/>
<keyword evidence="2" id="KW-1185">Reference proteome</keyword>
<evidence type="ECO:0000313" key="1">
    <source>
        <dbReference type="EMBL" id="KAG7195002.1"/>
    </source>
</evidence>
<dbReference type="PANTHER" id="PTHR48100:SF1">
    <property type="entry name" value="HISTIDINE PHOSPHATASE FAMILY PROTEIN-RELATED"/>
    <property type="match status" value="1"/>
</dbReference>
<gene>
    <name evidence="1" type="ORF">KQ657_004114</name>
</gene>
<dbReference type="EMBL" id="JAHMUF010000005">
    <property type="protein sequence ID" value="KAG7195002.1"/>
    <property type="molecule type" value="Genomic_DNA"/>
</dbReference>
<dbReference type="SUPFAM" id="SSF53254">
    <property type="entry name" value="Phosphoglycerate mutase-like"/>
    <property type="match status" value="1"/>
</dbReference>
<dbReference type="InterPro" id="IPR013078">
    <property type="entry name" value="His_Pase_superF_clade-1"/>
</dbReference>
<dbReference type="OrthoDB" id="496981at2759"/>
<dbReference type="AlphaFoldDB" id="A0A9P8AKC6"/>
<evidence type="ECO:0008006" key="3">
    <source>
        <dbReference type="Google" id="ProtNLM"/>
    </source>
</evidence>
<dbReference type="GO" id="GO:0016791">
    <property type="term" value="F:phosphatase activity"/>
    <property type="evidence" value="ECO:0007669"/>
    <property type="project" value="TreeGrafter"/>
</dbReference>
<organism evidence="1 2">
    <name type="scientific">Scheffersomyces spartinae</name>
    <dbReference type="NCBI Taxonomy" id="45513"/>
    <lineage>
        <taxon>Eukaryota</taxon>
        <taxon>Fungi</taxon>
        <taxon>Dikarya</taxon>
        <taxon>Ascomycota</taxon>
        <taxon>Saccharomycotina</taxon>
        <taxon>Pichiomycetes</taxon>
        <taxon>Debaryomycetaceae</taxon>
        <taxon>Scheffersomyces</taxon>
    </lineage>
</organism>
<dbReference type="PANTHER" id="PTHR48100">
    <property type="entry name" value="BROAD-SPECIFICITY PHOSPHATASE YOR283W-RELATED"/>
    <property type="match status" value="1"/>
</dbReference>
<evidence type="ECO:0000313" key="2">
    <source>
        <dbReference type="Proteomes" id="UP000790833"/>
    </source>
</evidence>
<name>A0A9P8AKC6_9ASCO</name>
<dbReference type="Pfam" id="PF00300">
    <property type="entry name" value="His_Phos_1"/>
    <property type="match status" value="1"/>
</dbReference>
<dbReference type="InterPro" id="IPR050275">
    <property type="entry name" value="PGM_Phosphatase"/>
</dbReference>
<dbReference type="GeneID" id="66117488"/>
<dbReference type="Proteomes" id="UP000790833">
    <property type="component" value="Unassembled WGS sequence"/>
</dbReference>
<dbReference type="RefSeq" id="XP_043050549.1">
    <property type="nucleotide sequence ID" value="XM_043194798.1"/>
</dbReference>
<dbReference type="Gene3D" id="3.40.50.1240">
    <property type="entry name" value="Phosphoglycerate mutase-like"/>
    <property type="match status" value="1"/>
</dbReference>
<sequence length="328" mass="37986">MTVSLLISNECDYLDAHGDQDQVLRYKKYQAERMNDPKLSKEYPWTFEVVDGIFQQSDSSTEDRTFSYVENNFGRLKSWQEISDTLDSLNANAASNVSYKLIFCARHGQGYHNYIVEKYGLEQWHAKWHCLGTDGEVTYGPDAMLTELGMNQAKENHQAWKKELALGAPIPDAFYVSPLQRSSWTLQMTWDGLRPQEKQPIVTENLRETLGVNLCDKRSTRLVIESRFKPHGFVIEEGFSEEDKLWLPDYREEYFEQSIRVDQFLQSLFNREWDEKSNLIIKQNQHKVVSTTSHAGTIRGFITVLGHRPFTISTGGMIPIFVKATRHI</sequence>
<accession>A0A9P8AKC6</accession>
<dbReference type="GO" id="GO:0005737">
    <property type="term" value="C:cytoplasm"/>
    <property type="evidence" value="ECO:0007669"/>
    <property type="project" value="TreeGrafter"/>
</dbReference>